<name>A0ACB8SI72_9AGAM</name>
<evidence type="ECO:0000313" key="2">
    <source>
        <dbReference type="Proteomes" id="UP000814140"/>
    </source>
</evidence>
<evidence type="ECO:0000313" key="1">
    <source>
        <dbReference type="EMBL" id="KAI0055972.1"/>
    </source>
</evidence>
<proteinExistence type="predicted"/>
<dbReference type="Proteomes" id="UP000814140">
    <property type="component" value="Unassembled WGS sequence"/>
</dbReference>
<reference evidence="1" key="1">
    <citation type="submission" date="2021-03" db="EMBL/GenBank/DDBJ databases">
        <authorList>
            <consortium name="DOE Joint Genome Institute"/>
            <person name="Ahrendt S."/>
            <person name="Looney B.P."/>
            <person name="Miyauchi S."/>
            <person name="Morin E."/>
            <person name="Drula E."/>
            <person name="Courty P.E."/>
            <person name="Chicoki N."/>
            <person name="Fauchery L."/>
            <person name="Kohler A."/>
            <person name="Kuo A."/>
            <person name="Labutti K."/>
            <person name="Pangilinan J."/>
            <person name="Lipzen A."/>
            <person name="Riley R."/>
            <person name="Andreopoulos W."/>
            <person name="He G."/>
            <person name="Johnson J."/>
            <person name="Barry K.W."/>
            <person name="Grigoriev I.V."/>
            <person name="Nagy L."/>
            <person name="Hibbett D."/>
            <person name="Henrissat B."/>
            <person name="Matheny P.B."/>
            <person name="Labbe J."/>
            <person name="Martin F."/>
        </authorList>
    </citation>
    <scope>NUCLEOTIDE SEQUENCE</scope>
    <source>
        <strain evidence="1">HHB10654</strain>
    </source>
</reference>
<reference evidence="1" key="2">
    <citation type="journal article" date="2022" name="New Phytol.">
        <title>Evolutionary transition to the ectomycorrhizal habit in the genomes of a hyperdiverse lineage of mushroom-forming fungi.</title>
        <authorList>
            <person name="Looney B."/>
            <person name="Miyauchi S."/>
            <person name="Morin E."/>
            <person name="Drula E."/>
            <person name="Courty P.E."/>
            <person name="Kohler A."/>
            <person name="Kuo A."/>
            <person name="LaButti K."/>
            <person name="Pangilinan J."/>
            <person name="Lipzen A."/>
            <person name="Riley R."/>
            <person name="Andreopoulos W."/>
            <person name="He G."/>
            <person name="Johnson J."/>
            <person name="Nolan M."/>
            <person name="Tritt A."/>
            <person name="Barry K.W."/>
            <person name="Grigoriev I.V."/>
            <person name="Nagy L.G."/>
            <person name="Hibbett D."/>
            <person name="Henrissat B."/>
            <person name="Matheny P.B."/>
            <person name="Labbe J."/>
            <person name="Martin F.M."/>
        </authorList>
    </citation>
    <scope>NUCLEOTIDE SEQUENCE</scope>
    <source>
        <strain evidence="1">HHB10654</strain>
    </source>
</reference>
<keyword evidence="2" id="KW-1185">Reference proteome</keyword>
<dbReference type="EMBL" id="MU277274">
    <property type="protein sequence ID" value="KAI0055972.1"/>
    <property type="molecule type" value="Genomic_DNA"/>
</dbReference>
<sequence length="113" mass="13000">MSVFAAELAPYKAPRNFVARFAWRWRLWFEATFVFTLLEPWEKGVLITILGVFLTLFLTGIYKYLPYHLAFVYQRGKYYLLGTEQGDWSSVQRAGTAVLASLKTSPVMAHADL</sequence>
<protein>
    <submittedName>
        <fullName evidence="1">Uncharacterized protein</fullName>
    </submittedName>
</protein>
<comment type="caution">
    <text evidence="1">The sequence shown here is derived from an EMBL/GenBank/DDBJ whole genome shotgun (WGS) entry which is preliminary data.</text>
</comment>
<gene>
    <name evidence="1" type="ORF">BV25DRAFT_1814872</name>
</gene>
<accession>A0ACB8SI72</accession>
<organism evidence="1 2">
    <name type="scientific">Artomyces pyxidatus</name>
    <dbReference type="NCBI Taxonomy" id="48021"/>
    <lineage>
        <taxon>Eukaryota</taxon>
        <taxon>Fungi</taxon>
        <taxon>Dikarya</taxon>
        <taxon>Basidiomycota</taxon>
        <taxon>Agaricomycotina</taxon>
        <taxon>Agaricomycetes</taxon>
        <taxon>Russulales</taxon>
        <taxon>Auriscalpiaceae</taxon>
        <taxon>Artomyces</taxon>
    </lineage>
</organism>